<dbReference type="PANTHER" id="PTHR44591:SF3">
    <property type="entry name" value="RESPONSE REGULATORY DOMAIN-CONTAINING PROTEIN"/>
    <property type="match status" value="1"/>
</dbReference>
<dbReference type="SMART" id="SM00448">
    <property type="entry name" value="REC"/>
    <property type="match status" value="1"/>
</dbReference>
<dbReference type="Gene3D" id="3.40.50.2300">
    <property type="match status" value="1"/>
</dbReference>
<dbReference type="GO" id="GO:0000160">
    <property type="term" value="P:phosphorelay signal transduction system"/>
    <property type="evidence" value="ECO:0007669"/>
    <property type="project" value="InterPro"/>
</dbReference>
<dbReference type="Pfam" id="PF08665">
    <property type="entry name" value="PglZ"/>
    <property type="match status" value="1"/>
</dbReference>
<dbReference type="SUPFAM" id="SSF52172">
    <property type="entry name" value="CheY-like"/>
    <property type="match status" value="1"/>
</dbReference>
<name>A0A4Y8L103_9BACT</name>
<protein>
    <submittedName>
        <fullName evidence="4">PglZ domain-containing protein</fullName>
    </submittedName>
</protein>
<evidence type="ECO:0000256" key="1">
    <source>
        <dbReference type="ARBA" id="ARBA00022553"/>
    </source>
</evidence>
<dbReference type="STRING" id="1121485.GCA_000426485_03138"/>
<feature type="modified residue" description="4-aspartylphosphate" evidence="2">
    <location>
        <position position="54"/>
    </location>
</feature>
<dbReference type="Proteomes" id="UP000297861">
    <property type="component" value="Unassembled WGS sequence"/>
</dbReference>
<dbReference type="InterPro" id="IPR050595">
    <property type="entry name" value="Bact_response_regulator"/>
</dbReference>
<dbReference type="EMBL" id="SOML01000009">
    <property type="protein sequence ID" value="TFD94955.1"/>
    <property type="molecule type" value="Genomic_DNA"/>
</dbReference>
<dbReference type="AlphaFoldDB" id="A0A4Y8L103"/>
<evidence type="ECO:0000259" key="3">
    <source>
        <dbReference type="PROSITE" id="PS50110"/>
    </source>
</evidence>
<keyword evidence="5" id="KW-1185">Reference proteome</keyword>
<evidence type="ECO:0000313" key="5">
    <source>
        <dbReference type="Proteomes" id="UP000297861"/>
    </source>
</evidence>
<comment type="caution">
    <text evidence="4">The sequence shown here is derived from an EMBL/GenBank/DDBJ whole genome shotgun (WGS) entry which is preliminary data.</text>
</comment>
<keyword evidence="1 2" id="KW-0597">Phosphoprotein</keyword>
<sequence>MKKYRILWADDEIELLRPHVFFLEDKGYEIVTVNSGQDALDCCSAESFDLVFLDENMPGLTGLQTLSKIKEIDPNIPVIMITKSEDEGIMTDAIGKKIADYLIKPVNPNQILSSIKKNLHKNDIVSEATVEGYREEFNKIGAQIGFADSFDEWSDVYRKLVFWELELTATQNPLLDLIIAQKQDANNSFLKFVKKNYESWVHDAEHRPLISPDLFKKKLFPLLDNGEKVFFVLIDNFRLDQWLAIKDMLAPDFTIEEDMYMSILPTATQYARNSIFSGLMPLQISEMYPDLWVEDTEDEGKNLNEEAFVKAQIDRFRKNYSFSYNKIHTSSYGSKLVQNLNTLQNNQLNVIVVNFVDMLSHARTDSQMIRELAASEAAYRSLTRSWFRHSSTSDLFKKIADMGYKIILTTDHGTIRVKNPLKVIGDKQTNSNLRYKVGKNLDYNYKKVYESRNPSQIGLPSPNISSKYIFAQNDDFFAYPNNYNYYVSYYIDTFQHGGISLEEMLIPLVTLNPK</sequence>
<accession>A0A4Y8L103</accession>
<evidence type="ECO:0000256" key="2">
    <source>
        <dbReference type="PROSITE-ProRule" id="PRU00169"/>
    </source>
</evidence>
<dbReference type="PROSITE" id="PS50110">
    <property type="entry name" value="RESPONSE_REGULATORY"/>
    <property type="match status" value="1"/>
</dbReference>
<proteinExistence type="predicted"/>
<dbReference type="CDD" id="cd00156">
    <property type="entry name" value="REC"/>
    <property type="match status" value="1"/>
</dbReference>
<dbReference type="RefSeq" id="WP_026626955.1">
    <property type="nucleotide sequence ID" value="NZ_JAWZLG010000062.1"/>
</dbReference>
<dbReference type="OrthoDB" id="9813025at2"/>
<dbReference type="InterPro" id="IPR017850">
    <property type="entry name" value="Alkaline_phosphatase_core_sf"/>
</dbReference>
<dbReference type="InterPro" id="IPR001789">
    <property type="entry name" value="Sig_transdc_resp-reg_receiver"/>
</dbReference>
<evidence type="ECO:0000313" key="4">
    <source>
        <dbReference type="EMBL" id="TFD94955.1"/>
    </source>
</evidence>
<dbReference type="SUPFAM" id="SSF53649">
    <property type="entry name" value="Alkaline phosphatase-like"/>
    <property type="match status" value="1"/>
</dbReference>
<dbReference type="Pfam" id="PF00072">
    <property type="entry name" value="Response_reg"/>
    <property type="match status" value="1"/>
</dbReference>
<gene>
    <name evidence="4" type="ORF">E2605_14130</name>
</gene>
<organism evidence="4 5">
    <name type="scientific">Dysgonomonas capnocytophagoides</name>
    <dbReference type="NCBI Taxonomy" id="45254"/>
    <lineage>
        <taxon>Bacteria</taxon>
        <taxon>Pseudomonadati</taxon>
        <taxon>Bacteroidota</taxon>
        <taxon>Bacteroidia</taxon>
        <taxon>Bacteroidales</taxon>
        <taxon>Dysgonomonadaceae</taxon>
        <taxon>Dysgonomonas</taxon>
    </lineage>
</organism>
<feature type="domain" description="Response regulatory" evidence="3">
    <location>
        <begin position="5"/>
        <end position="119"/>
    </location>
</feature>
<reference evidence="4 5" key="1">
    <citation type="submission" date="2019-03" db="EMBL/GenBank/DDBJ databases">
        <title>San Antonio Military Medical Center submission to MRSN (WRAIR), pending publication.</title>
        <authorList>
            <person name="Blyth D.M."/>
            <person name="Mccarthy S.L."/>
            <person name="Schall S.E."/>
            <person name="Stam J.A."/>
            <person name="Ong A.C."/>
            <person name="Mcgann P.T."/>
        </authorList>
    </citation>
    <scope>NUCLEOTIDE SEQUENCE [LARGE SCALE GENOMIC DNA]</scope>
    <source>
        <strain evidence="4 5">MRSN571793</strain>
    </source>
</reference>
<dbReference type="InterPro" id="IPR011006">
    <property type="entry name" value="CheY-like_superfamily"/>
</dbReference>
<dbReference type="PANTHER" id="PTHR44591">
    <property type="entry name" value="STRESS RESPONSE REGULATOR PROTEIN 1"/>
    <property type="match status" value="1"/>
</dbReference>